<name>M5G3N6_DACPD</name>
<dbReference type="OrthoDB" id="3353688at2759"/>
<dbReference type="Gene3D" id="2.100.10.30">
    <property type="entry name" value="Jacalin-like lectin domain"/>
    <property type="match status" value="1"/>
</dbReference>
<keyword evidence="2" id="KW-1185">Reference proteome</keyword>
<dbReference type="GeneID" id="63688743"/>
<protein>
    <recommendedName>
        <fullName evidence="3">Jacalin-type lectin domain-containing protein</fullName>
    </recommendedName>
</protein>
<dbReference type="AlphaFoldDB" id="M5G3N6"/>
<evidence type="ECO:0000313" key="1">
    <source>
        <dbReference type="EMBL" id="EJT98372.1"/>
    </source>
</evidence>
<dbReference type="HOGENOM" id="CLU_1610703_0_0_1"/>
<dbReference type="Proteomes" id="UP000030653">
    <property type="component" value="Unassembled WGS sequence"/>
</dbReference>
<evidence type="ECO:0000313" key="2">
    <source>
        <dbReference type="Proteomes" id="UP000030653"/>
    </source>
</evidence>
<accession>M5G3N6</accession>
<reference evidence="1 2" key="1">
    <citation type="journal article" date="2012" name="Science">
        <title>The Paleozoic origin of enzymatic lignin decomposition reconstructed from 31 fungal genomes.</title>
        <authorList>
            <person name="Floudas D."/>
            <person name="Binder M."/>
            <person name="Riley R."/>
            <person name="Barry K."/>
            <person name="Blanchette R.A."/>
            <person name="Henrissat B."/>
            <person name="Martinez A.T."/>
            <person name="Otillar R."/>
            <person name="Spatafora J.W."/>
            <person name="Yadav J.S."/>
            <person name="Aerts A."/>
            <person name="Benoit I."/>
            <person name="Boyd A."/>
            <person name="Carlson A."/>
            <person name="Copeland A."/>
            <person name="Coutinho P.M."/>
            <person name="de Vries R.P."/>
            <person name="Ferreira P."/>
            <person name="Findley K."/>
            <person name="Foster B."/>
            <person name="Gaskell J."/>
            <person name="Glotzer D."/>
            <person name="Gorecki P."/>
            <person name="Heitman J."/>
            <person name="Hesse C."/>
            <person name="Hori C."/>
            <person name="Igarashi K."/>
            <person name="Jurgens J.A."/>
            <person name="Kallen N."/>
            <person name="Kersten P."/>
            <person name="Kohler A."/>
            <person name="Kuees U."/>
            <person name="Kumar T.K.A."/>
            <person name="Kuo A."/>
            <person name="LaButti K."/>
            <person name="Larrondo L.F."/>
            <person name="Lindquist E."/>
            <person name="Ling A."/>
            <person name="Lombard V."/>
            <person name="Lucas S."/>
            <person name="Lundell T."/>
            <person name="Martin R."/>
            <person name="McLaughlin D.J."/>
            <person name="Morgenstern I."/>
            <person name="Morin E."/>
            <person name="Murat C."/>
            <person name="Nagy L.G."/>
            <person name="Nolan M."/>
            <person name="Ohm R.A."/>
            <person name="Patyshakuliyeva A."/>
            <person name="Rokas A."/>
            <person name="Ruiz-Duenas F.J."/>
            <person name="Sabat G."/>
            <person name="Salamov A."/>
            <person name="Samejima M."/>
            <person name="Schmutz J."/>
            <person name="Slot J.C."/>
            <person name="St John F."/>
            <person name="Stenlid J."/>
            <person name="Sun H."/>
            <person name="Sun S."/>
            <person name="Syed K."/>
            <person name="Tsang A."/>
            <person name="Wiebenga A."/>
            <person name="Young D."/>
            <person name="Pisabarro A."/>
            <person name="Eastwood D.C."/>
            <person name="Martin F."/>
            <person name="Cullen D."/>
            <person name="Grigoriev I.V."/>
            <person name="Hibbett D.S."/>
        </authorList>
    </citation>
    <scope>NUCLEOTIDE SEQUENCE [LARGE SCALE GENOMIC DNA]</scope>
    <source>
        <strain evidence="1 2">DJM-731 SS1</strain>
    </source>
</reference>
<gene>
    <name evidence="1" type="ORF">DACRYDRAFT_24437</name>
</gene>
<dbReference type="RefSeq" id="XP_040625270.1">
    <property type="nucleotide sequence ID" value="XM_040773681.1"/>
</dbReference>
<organism evidence="1 2">
    <name type="scientific">Dacryopinax primogenitus (strain DJM 731)</name>
    <name type="common">Brown rot fungus</name>
    <dbReference type="NCBI Taxonomy" id="1858805"/>
    <lineage>
        <taxon>Eukaryota</taxon>
        <taxon>Fungi</taxon>
        <taxon>Dikarya</taxon>
        <taxon>Basidiomycota</taxon>
        <taxon>Agaricomycotina</taxon>
        <taxon>Dacrymycetes</taxon>
        <taxon>Dacrymycetales</taxon>
        <taxon>Dacrymycetaceae</taxon>
        <taxon>Dacryopinax</taxon>
    </lineage>
</organism>
<dbReference type="InterPro" id="IPR036404">
    <property type="entry name" value="Jacalin-like_lectin_dom_sf"/>
</dbReference>
<evidence type="ECO:0008006" key="3">
    <source>
        <dbReference type="Google" id="ProtNLM"/>
    </source>
</evidence>
<dbReference type="EMBL" id="JH795873">
    <property type="protein sequence ID" value="EJT98372.1"/>
    <property type="molecule type" value="Genomic_DNA"/>
</dbReference>
<dbReference type="SUPFAM" id="SSF51101">
    <property type="entry name" value="Mannose-binding lectins"/>
    <property type="match status" value="1"/>
</dbReference>
<sequence>MSQQAFGIDKGNAFNDAHLGNIQSIHQIRLYEGWLLDGFEVTYVLENGSTRVANHLGTATPNAIVTFADDEVLVALTGKTTLPGYFNNDRYLNSVSFVILNTKTGGVRVAGPFGQGGPSGSYTGRAFSIAGEIKAFSGLQLTQSGSPSNALTLTFPCDQVVTVGH</sequence>
<proteinExistence type="predicted"/>